<feature type="region of interest" description="Disordered" evidence="2">
    <location>
        <begin position="855"/>
        <end position="879"/>
    </location>
</feature>
<feature type="compositionally biased region" description="Low complexity" evidence="2">
    <location>
        <begin position="767"/>
        <end position="807"/>
    </location>
</feature>
<sequence length="879" mass="98563">MKVLLSGSNPNIQFYTSRFQTIKDVQLFHVSNIKSNIFELQTEQYGTVKYSLENHFTSLQNLIEGVKLISKDFKFDLIILSVSSLNELTNIFNILKPVIDTTTATTTTNNNSSSSKTKILIESSGYLSLESFVLNNNNNNSFSQSNIFSILTSYDIREINSNIYKQQPKNQKESNSKNNLPKIILGKSSYPISNNKQIKPKYNSQIQSNLKDLESLFKKVFIHSDIMTCNMEPKRFISEQWSLAIPNICLNPVMILFQESNIGTFLDEILAKPLISGLVTEILTIAKNSNIPLGSHMNNETHIIESWKSHYQNLGDVPALVFNFKHQLLDHLNLNLLLLNPILLADDLSIKTPYLEFLYTVMLQYSNINKGESEWFIRKEMVEQLKQSIEDLTNNREKLLNNYRLLREDFEKNNTELTNIQKRIKFLELENTQLKQSNEIKLSEKDKIINDLQLKISSSLLSSSISNSNNDTQASNGQTSIPPTQTESKELLDINMSINEKQQQLLDKELDLKKKELELEKKLTAIQQQQLGQGQGQGQRQLQQPLNVNNSITHNPSSPMTPLGLHSPPNIFKPQQLPYNFSNSSNGTINRSNHSTPTIPNINASKFVDPVSSSFASPLDIADDFQQLHHKSSFGSHPIKPTSRKNRKSNLPTIGNASSIGFNDVSTSANILSPVSRRVSSLPVQSTNFHTYGAFPDNNNASRQGLGILDIPQQGQNISLGPNGNTYNTTANTNITAGNNNRIGSRSLTPLNTNFSKQQTTKPIQFSSNKNSILNNSNNNNNNNNDDNKVNLTENTNNNSNISSNENSLISPAANLFNSSPGQSSTPTPVLVNHKFEKNESTNPITTNTQEITLNETNTNGKGNKTKKKFGGLFHRNKK</sequence>
<organism evidence="4 5">
    <name type="scientific">Arxiozyma heterogenica</name>
    <dbReference type="NCBI Taxonomy" id="278026"/>
    <lineage>
        <taxon>Eukaryota</taxon>
        <taxon>Fungi</taxon>
        <taxon>Dikarya</taxon>
        <taxon>Ascomycota</taxon>
        <taxon>Saccharomycotina</taxon>
        <taxon>Saccharomycetes</taxon>
        <taxon>Saccharomycetales</taxon>
        <taxon>Saccharomycetaceae</taxon>
        <taxon>Arxiozyma</taxon>
    </lineage>
</organism>
<proteinExistence type="predicted"/>
<dbReference type="InterPro" id="IPR013328">
    <property type="entry name" value="6PGD_dom2"/>
</dbReference>
<dbReference type="EMBL" id="JAWIZZ010000053">
    <property type="protein sequence ID" value="KAK5778611.1"/>
    <property type="molecule type" value="Genomic_DNA"/>
</dbReference>
<feature type="compositionally biased region" description="Polar residues" evidence="2">
    <location>
        <begin position="757"/>
        <end position="766"/>
    </location>
</feature>
<protein>
    <recommendedName>
        <fullName evidence="3">Ketopantoate reductase C-terminal domain-containing protein</fullName>
    </recommendedName>
</protein>
<evidence type="ECO:0000256" key="2">
    <source>
        <dbReference type="SAM" id="MobiDB-lite"/>
    </source>
</evidence>
<keyword evidence="5" id="KW-1185">Reference proteome</keyword>
<dbReference type="AlphaFoldDB" id="A0AAN7W0N3"/>
<evidence type="ECO:0000256" key="1">
    <source>
        <dbReference type="SAM" id="Coils"/>
    </source>
</evidence>
<feature type="region of interest" description="Disordered" evidence="2">
    <location>
        <begin position="632"/>
        <end position="652"/>
    </location>
</feature>
<accession>A0AAN7W0N3</accession>
<feature type="coiled-coil region" evidence="1">
    <location>
        <begin position="382"/>
        <end position="437"/>
    </location>
</feature>
<feature type="domain" description="Ketopantoate reductase C-terminal" evidence="3">
    <location>
        <begin position="237"/>
        <end position="362"/>
    </location>
</feature>
<evidence type="ECO:0000313" key="5">
    <source>
        <dbReference type="Proteomes" id="UP001306508"/>
    </source>
</evidence>
<dbReference type="PANTHER" id="PTHR21708">
    <property type="entry name" value="PROBABLE 2-DEHYDROPANTOATE 2-REDUCTASE"/>
    <property type="match status" value="1"/>
</dbReference>
<dbReference type="Gene3D" id="1.10.1040.10">
    <property type="entry name" value="N-(1-d-carboxylethyl)-l-norvaline Dehydrogenase, domain 2"/>
    <property type="match status" value="1"/>
</dbReference>
<dbReference type="GO" id="GO:0005737">
    <property type="term" value="C:cytoplasm"/>
    <property type="evidence" value="ECO:0007669"/>
    <property type="project" value="TreeGrafter"/>
</dbReference>
<feature type="compositionally biased region" description="Polar residues" evidence="2">
    <location>
        <begin position="471"/>
        <end position="484"/>
    </location>
</feature>
<feature type="region of interest" description="Disordered" evidence="2">
    <location>
        <begin position="757"/>
        <end position="807"/>
    </location>
</feature>
<comment type="caution">
    <text evidence="4">The sequence shown here is derived from an EMBL/GenBank/DDBJ whole genome shotgun (WGS) entry which is preliminary data.</text>
</comment>
<keyword evidence="1" id="KW-0175">Coiled coil</keyword>
<evidence type="ECO:0000259" key="3">
    <source>
        <dbReference type="Pfam" id="PF08546"/>
    </source>
</evidence>
<feature type="region of interest" description="Disordered" evidence="2">
    <location>
        <begin position="464"/>
        <end position="484"/>
    </location>
</feature>
<dbReference type="PANTHER" id="PTHR21708:SF25">
    <property type="entry name" value="PROTEIN PAM1-RELATED"/>
    <property type="match status" value="1"/>
</dbReference>
<evidence type="ECO:0000313" key="4">
    <source>
        <dbReference type="EMBL" id="KAK5778611.1"/>
    </source>
</evidence>
<dbReference type="InterPro" id="IPR051402">
    <property type="entry name" value="KPR-Related"/>
</dbReference>
<dbReference type="Pfam" id="PF08546">
    <property type="entry name" value="ApbA_C"/>
    <property type="match status" value="1"/>
</dbReference>
<feature type="compositionally biased region" description="Basic residues" evidence="2">
    <location>
        <begin position="864"/>
        <end position="879"/>
    </location>
</feature>
<reference evidence="5" key="1">
    <citation type="submission" date="2023-07" db="EMBL/GenBank/DDBJ databases">
        <title>A draft genome of Kazachstania heterogenica Y-27499.</title>
        <authorList>
            <person name="Donic C."/>
            <person name="Kralova J.S."/>
            <person name="Fidel L."/>
            <person name="Ben-Dor S."/>
            <person name="Jung S."/>
        </authorList>
    </citation>
    <scope>NUCLEOTIDE SEQUENCE [LARGE SCALE GENOMIC DNA]</scope>
    <source>
        <strain evidence="5">Y27499</strain>
    </source>
</reference>
<gene>
    <name evidence="4" type="ORF">RI543_004280</name>
</gene>
<dbReference type="Proteomes" id="UP001306508">
    <property type="component" value="Unassembled WGS sequence"/>
</dbReference>
<name>A0AAN7W0N3_9SACH</name>
<dbReference type="InterPro" id="IPR013752">
    <property type="entry name" value="KPA_reductase"/>
</dbReference>